<dbReference type="Proteomes" id="UP000887574">
    <property type="component" value="Unplaced"/>
</dbReference>
<name>A0A915ESV0_9BILA</name>
<evidence type="ECO:0000313" key="1">
    <source>
        <dbReference type="Proteomes" id="UP000887574"/>
    </source>
</evidence>
<keyword evidence="1" id="KW-1185">Reference proteome</keyword>
<dbReference type="AlphaFoldDB" id="A0A915ESV0"/>
<organism evidence="1 2">
    <name type="scientific">Ditylenchus dipsaci</name>
    <dbReference type="NCBI Taxonomy" id="166011"/>
    <lineage>
        <taxon>Eukaryota</taxon>
        <taxon>Metazoa</taxon>
        <taxon>Ecdysozoa</taxon>
        <taxon>Nematoda</taxon>
        <taxon>Chromadorea</taxon>
        <taxon>Rhabditida</taxon>
        <taxon>Tylenchina</taxon>
        <taxon>Tylenchomorpha</taxon>
        <taxon>Sphaerularioidea</taxon>
        <taxon>Anguinidae</taxon>
        <taxon>Anguininae</taxon>
        <taxon>Ditylenchus</taxon>
    </lineage>
</organism>
<accession>A0A915ESV0</accession>
<sequence>MKCKDMRNKIFSEIAPCLSSLSEFCILAIGMRYYDKDCDDEIDLVECLKSTPNVHCDPKCHILEIAVIPPLSGG</sequence>
<evidence type="ECO:0000313" key="2">
    <source>
        <dbReference type="WBParaSite" id="jg8598"/>
    </source>
</evidence>
<dbReference type="WBParaSite" id="jg8598">
    <property type="protein sequence ID" value="jg8598"/>
    <property type="gene ID" value="jg8598"/>
</dbReference>
<reference evidence="2" key="1">
    <citation type="submission" date="2022-11" db="UniProtKB">
        <authorList>
            <consortium name="WormBaseParasite"/>
        </authorList>
    </citation>
    <scope>IDENTIFICATION</scope>
</reference>
<proteinExistence type="predicted"/>
<protein>
    <submittedName>
        <fullName evidence="2">EF-hand domain-containing protein</fullName>
    </submittedName>
</protein>